<dbReference type="SUPFAM" id="SSF52833">
    <property type="entry name" value="Thioredoxin-like"/>
    <property type="match status" value="1"/>
</dbReference>
<evidence type="ECO:0000259" key="1">
    <source>
        <dbReference type="Pfam" id="PF01323"/>
    </source>
</evidence>
<keyword evidence="2" id="KW-0413">Isomerase</keyword>
<dbReference type="GO" id="GO:0016491">
    <property type="term" value="F:oxidoreductase activity"/>
    <property type="evidence" value="ECO:0007669"/>
    <property type="project" value="InterPro"/>
</dbReference>
<dbReference type="PANTHER" id="PTHR13887">
    <property type="entry name" value="GLUTATHIONE S-TRANSFERASE KAPPA"/>
    <property type="match status" value="1"/>
</dbReference>
<dbReference type="Proteomes" id="UP000050823">
    <property type="component" value="Unassembled WGS sequence"/>
</dbReference>
<comment type="caution">
    <text evidence="2">The sequence shown here is derived from an EMBL/GenBank/DDBJ whole genome shotgun (WGS) entry which is preliminary data.</text>
</comment>
<gene>
    <name evidence="2" type="ORF">FC90_GL001402</name>
</gene>
<dbReference type="GO" id="GO:0016853">
    <property type="term" value="F:isomerase activity"/>
    <property type="evidence" value="ECO:0007669"/>
    <property type="project" value="UniProtKB-KW"/>
</dbReference>
<evidence type="ECO:0000313" key="2">
    <source>
        <dbReference type="EMBL" id="KRM23881.1"/>
    </source>
</evidence>
<evidence type="ECO:0000313" key="3">
    <source>
        <dbReference type="Proteomes" id="UP000050823"/>
    </source>
</evidence>
<protein>
    <submittedName>
        <fullName evidence="2">Protein-disulfide isomerase</fullName>
    </submittedName>
</protein>
<dbReference type="CDD" id="cd03024">
    <property type="entry name" value="DsbA_FrnE"/>
    <property type="match status" value="1"/>
</dbReference>
<dbReference type="AlphaFoldDB" id="A0AA89I3A6"/>
<organism evidence="2 3">
    <name type="scientific">Latilactobacillus graminis DSM 20719</name>
    <dbReference type="NCBI Taxonomy" id="1423752"/>
    <lineage>
        <taxon>Bacteria</taxon>
        <taxon>Bacillati</taxon>
        <taxon>Bacillota</taxon>
        <taxon>Bacilli</taxon>
        <taxon>Lactobacillales</taxon>
        <taxon>Lactobacillaceae</taxon>
        <taxon>Latilactobacillus</taxon>
    </lineage>
</organism>
<reference evidence="2 3" key="1">
    <citation type="journal article" date="2015" name="Genome Announc.">
        <title>Expanding the biotechnology potential of lactobacilli through comparative genomics of 213 strains and associated genera.</title>
        <authorList>
            <person name="Sun Z."/>
            <person name="Harris H.M."/>
            <person name="McCann A."/>
            <person name="Guo C."/>
            <person name="Argimon S."/>
            <person name="Zhang W."/>
            <person name="Yang X."/>
            <person name="Jeffery I.B."/>
            <person name="Cooney J.C."/>
            <person name="Kagawa T.F."/>
            <person name="Liu W."/>
            <person name="Song Y."/>
            <person name="Salvetti E."/>
            <person name="Wrobel A."/>
            <person name="Rasinkangas P."/>
            <person name="Parkhill J."/>
            <person name="Rea M.C."/>
            <person name="O'Sullivan O."/>
            <person name="Ritari J."/>
            <person name="Douillard F.P."/>
            <person name="Paul Ross R."/>
            <person name="Yang R."/>
            <person name="Briner A.E."/>
            <person name="Felis G.E."/>
            <person name="de Vos W.M."/>
            <person name="Barrangou R."/>
            <person name="Klaenhammer T.R."/>
            <person name="Caufield P.W."/>
            <person name="Cui Y."/>
            <person name="Zhang H."/>
            <person name="O'Toole P.W."/>
        </authorList>
    </citation>
    <scope>NUCLEOTIDE SEQUENCE [LARGE SCALE GENOMIC DNA]</scope>
    <source>
        <strain evidence="2 3">DSM 20719</strain>
    </source>
</reference>
<dbReference type="Pfam" id="PF01323">
    <property type="entry name" value="DSBA"/>
    <property type="match status" value="1"/>
</dbReference>
<dbReference type="InterPro" id="IPR001853">
    <property type="entry name" value="DSBA-like_thioredoxin_dom"/>
</dbReference>
<sequence>MVIEMEIKYWSDIACPFCYIGSNRMKRAMKEIGIYDDTQLEFKSFELDPTAPKETTEGYINHFTQGNQALEAQAKDQMAYIEQMAKDDGLPMAINRVVPTNTVDAHRLIKLAESKGNSTLTENVIKRFYQVYFNDGQSIANYTVLLAASIEVGLDKNEVVQVLNSDDYHQAVLDDENEAQRLGINAAPYFVINNKYAISGAQPYDAFVKALKQIQLEE</sequence>
<proteinExistence type="predicted"/>
<dbReference type="PANTHER" id="PTHR13887:SF41">
    <property type="entry name" value="THIOREDOXIN SUPERFAMILY PROTEIN"/>
    <property type="match status" value="1"/>
</dbReference>
<dbReference type="Gene3D" id="3.40.30.10">
    <property type="entry name" value="Glutaredoxin"/>
    <property type="match status" value="1"/>
</dbReference>
<name>A0AA89I3A6_9LACO</name>
<dbReference type="EMBL" id="AYZB01000006">
    <property type="protein sequence ID" value="KRM23881.1"/>
    <property type="molecule type" value="Genomic_DNA"/>
</dbReference>
<accession>A0AA89I3A6</accession>
<dbReference type="InterPro" id="IPR036249">
    <property type="entry name" value="Thioredoxin-like_sf"/>
</dbReference>
<feature type="domain" description="DSBA-like thioredoxin" evidence="1">
    <location>
        <begin position="7"/>
        <end position="212"/>
    </location>
</feature>